<evidence type="ECO:0000256" key="2">
    <source>
        <dbReference type="ARBA" id="ARBA00023054"/>
    </source>
</evidence>
<feature type="region of interest" description="Disordered" evidence="3">
    <location>
        <begin position="3918"/>
        <end position="3942"/>
    </location>
</feature>
<feature type="compositionally biased region" description="Pro residues" evidence="3">
    <location>
        <begin position="3536"/>
        <end position="3546"/>
    </location>
</feature>
<reference evidence="7" key="1">
    <citation type="journal article" date="2011" name="Genome Biol.">
        <title>Comparative genomics of the social amoebae Dictyostelium discoideum and Dictyostelium purpureum.</title>
        <authorList>
            <consortium name="US DOE Joint Genome Institute (JGI-PGF)"/>
            <person name="Sucgang R."/>
            <person name="Kuo A."/>
            <person name="Tian X."/>
            <person name="Salerno W."/>
            <person name="Parikh A."/>
            <person name="Feasley C.L."/>
            <person name="Dalin E."/>
            <person name="Tu H."/>
            <person name="Huang E."/>
            <person name="Barry K."/>
            <person name="Lindquist E."/>
            <person name="Shapiro H."/>
            <person name="Bruce D."/>
            <person name="Schmutz J."/>
            <person name="Salamov A."/>
            <person name="Fey P."/>
            <person name="Gaudet P."/>
            <person name="Anjard C."/>
            <person name="Babu M.M."/>
            <person name="Basu S."/>
            <person name="Bushmanova Y."/>
            <person name="van der Wel H."/>
            <person name="Katoh-Kurasawa M."/>
            <person name="Dinh C."/>
            <person name="Coutinho P.M."/>
            <person name="Saito T."/>
            <person name="Elias M."/>
            <person name="Schaap P."/>
            <person name="Kay R.R."/>
            <person name="Henrissat B."/>
            <person name="Eichinger L."/>
            <person name="Rivero F."/>
            <person name="Putnam N.H."/>
            <person name="West C.M."/>
            <person name="Loomis W.F."/>
            <person name="Chisholm R.L."/>
            <person name="Shaulsky G."/>
            <person name="Strassmann J.E."/>
            <person name="Queller D.C."/>
            <person name="Kuspa A."/>
            <person name="Grigoriev I.V."/>
        </authorList>
    </citation>
    <scope>NUCLEOTIDE SEQUENCE [LARGE SCALE GENOMIC DNA]</scope>
    <source>
        <strain evidence="7">QSDP1</strain>
    </source>
</reference>
<feature type="region of interest" description="Disordered" evidence="3">
    <location>
        <begin position="222"/>
        <end position="253"/>
    </location>
</feature>
<feature type="region of interest" description="Disordered" evidence="3">
    <location>
        <begin position="1357"/>
        <end position="1423"/>
    </location>
</feature>
<organism evidence="6 7">
    <name type="scientific">Dictyostelium purpureum</name>
    <name type="common">Slime mold</name>
    <dbReference type="NCBI Taxonomy" id="5786"/>
    <lineage>
        <taxon>Eukaryota</taxon>
        <taxon>Amoebozoa</taxon>
        <taxon>Evosea</taxon>
        <taxon>Eumycetozoa</taxon>
        <taxon>Dictyostelia</taxon>
        <taxon>Dictyosteliales</taxon>
        <taxon>Dictyosteliaceae</taxon>
        <taxon>Dictyostelium</taxon>
    </lineage>
</organism>
<feature type="region of interest" description="Disordered" evidence="3">
    <location>
        <begin position="1236"/>
        <end position="1257"/>
    </location>
</feature>
<dbReference type="SUPFAM" id="SSF48371">
    <property type="entry name" value="ARM repeat"/>
    <property type="match status" value="4"/>
</dbReference>
<feature type="region of interest" description="Disordered" evidence="3">
    <location>
        <begin position="2187"/>
        <end position="2248"/>
    </location>
</feature>
<dbReference type="InParanoid" id="F0ZHY9"/>
<feature type="compositionally biased region" description="Basic and acidic residues" evidence="3">
    <location>
        <begin position="512"/>
        <end position="528"/>
    </location>
</feature>
<feature type="compositionally biased region" description="Low complexity" evidence="3">
    <location>
        <begin position="2439"/>
        <end position="2472"/>
    </location>
</feature>
<protein>
    <submittedName>
        <fullName evidence="6">Uncharacterized protein</fullName>
    </submittedName>
</protein>
<feature type="region of interest" description="Disordered" evidence="3">
    <location>
        <begin position="2438"/>
        <end position="2489"/>
    </location>
</feature>
<dbReference type="eggNOG" id="KOG0889">
    <property type="taxonomic scope" value="Eukaryota"/>
</dbReference>
<feature type="compositionally biased region" description="Low complexity" evidence="3">
    <location>
        <begin position="3547"/>
        <end position="3581"/>
    </location>
</feature>
<accession>F0ZHY9</accession>
<feature type="compositionally biased region" description="Basic and acidic residues" evidence="3">
    <location>
        <begin position="1241"/>
        <end position="1252"/>
    </location>
</feature>
<feature type="compositionally biased region" description="Polar residues" evidence="3">
    <location>
        <begin position="2187"/>
        <end position="2209"/>
    </location>
</feature>
<feature type="compositionally biased region" description="Low complexity" evidence="3">
    <location>
        <begin position="3417"/>
        <end position="3441"/>
    </location>
</feature>
<feature type="compositionally biased region" description="Polar residues" evidence="3">
    <location>
        <begin position="2473"/>
        <end position="2489"/>
    </location>
</feature>
<dbReference type="Pfam" id="PF02259">
    <property type="entry name" value="FAT"/>
    <property type="match status" value="1"/>
</dbReference>
<dbReference type="PROSITE" id="PS51189">
    <property type="entry name" value="FAT"/>
    <property type="match status" value="1"/>
</dbReference>
<dbReference type="InterPro" id="IPR046807">
    <property type="entry name" value="Tra1_central"/>
</dbReference>
<dbReference type="Proteomes" id="UP000001064">
    <property type="component" value="Unassembled WGS sequence"/>
</dbReference>
<dbReference type="InterPro" id="IPR046805">
    <property type="entry name" value="Tra1_ring"/>
</dbReference>
<dbReference type="PANTHER" id="PTHR24041">
    <property type="entry name" value="MUCIN"/>
    <property type="match status" value="1"/>
</dbReference>
<feature type="region of interest" description="Disordered" evidence="3">
    <location>
        <begin position="2552"/>
        <end position="2574"/>
    </location>
</feature>
<feature type="region of interest" description="Disordered" evidence="3">
    <location>
        <begin position="3399"/>
        <end position="3444"/>
    </location>
</feature>
<comment type="similarity">
    <text evidence="1">Belongs to the PI3/PI4-kinase family. TRA1 subfamily.</text>
</comment>
<name>F0ZHY9_DICPU</name>
<dbReference type="Pfam" id="PF20175">
    <property type="entry name" value="Tra1_central"/>
    <property type="match status" value="1"/>
</dbReference>
<feature type="compositionally biased region" description="Low complexity" evidence="3">
    <location>
        <begin position="2562"/>
        <end position="2574"/>
    </location>
</feature>
<feature type="compositionally biased region" description="Pro residues" evidence="3">
    <location>
        <begin position="9"/>
        <end position="25"/>
    </location>
</feature>
<dbReference type="STRING" id="5786.F0ZHY9"/>
<feature type="region of interest" description="Disordered" evidence="3">
    <location>
        <begin position="1"/>
        <end position="50"/>
    </location>
</feature>
<feature type="compositionally biased region" description="Low complexity" evidence="3">
    <location>
        <begin position="530"/>
        <end position="548"/>
    </location>
</feature>
<feature type="region of interest" description="Disordered" evidence="3">
    <location>
        <begin position="3524"/>
        <end position="3594"/>
    </location>
</feature>
<dbReference type="RefSeq" id="XP_003287034.1">
    <property type="nucleotide sequence ID" value="XM_003286986.1"/>
</dbReference>
<gene>
    <name evidence="6" type="ORF">DICPUDRAFT_151088</name>
</gene>
<evidence type="ECO:0000259" key="4">
    <source>
        <dbReference type="PROSITE" id="PS50290"/>
    </source>
</evidence>
<dbReference type="EMBL" id="GL871026">
    <property type="protein sequence ID" value="EGC36462.1"/>
    <property type="molecule type" value="Genomic_DNA"/>
</dbReference>
<feature type="compositionally biased region" description="Polar residues" evidence="3">
    <location>
        <begin position="2219"/>
        <end position="2241"/>
    </location>
</feature>
<feature type="domain" description="FAT" evidence="5">
    <location>
        <begin position="2891"/>
        <end position="3517"/>
    </location>
</feature>
<evidence type="ECO:0000256" key="3">
    <source>
        <dbReference type="SAM" id="MobiDB-lite"/>
    </source>
</evidence>
<dbReference type="OMA" id="CLDLYGQ"/>
<dbReference type="OrthoDB" id="18898at2759"/>
<feature type="region of interest" description="Disordered" evidence="3">
    <location>
        <begin position="512"/>
        <end position="548"/>
    </location>
</feature>
<dbReference type="VEuPathDB" id="AmoebaDB:DICPUDRAFT_151088"/>
<dbReference type="FunCoup" id="F0ZHY9">
    <property type="interactions" value="671"/>
</dbReference>
<keyword evidence="7" id="KW-1185">Reference proteome</keyword>
<dbReference type="KEGG" id="dpp:DICPUDRAFT_151088"/>
<dbReference type="InterPro" id="IPR000403">
    <property type="entry name" value="PI3/4_kinase_cat_dom"/>
</dbReference>
<dbReference type="InterPro" id="IPR014009">
    <property type="entry name" value="PIK_FAT"/>
</dbReference>
<proteinExistence type="inferred from homology"/>
<dbReference type="Pfam" id="PF20206">
    <property type="entry name" value="Tra1_ring"/>
    <property type="match status" value="1"/>
</dbReference>
<feature type="compositionally biased region" description="Polar residues" evidence="3">
    <location>
        <begin position="2552"/>
        <end position="2561"/>
    </location>
</feature>
<evidence type="ECO:0000256" key="1">
    <source>
        <dbReference type="ARBA" id="ARBA00007234"/>
    </source>
</evidence>
<feature type="domain" description="PI3K/PI4K catalytic" evidence="4">
    <location>
        <begin position="3786"/>
        <end position="4136"/>
    </location>
</feature>
<keyword evidence="2" id="KW-0175">Coiled coil</keyword>
<sequence length="4177" mass="473919">MQTNNSQTPQPPPQTQQTSPPPQQPPQTTTTVPPPNLPTAAISSSSSSSSINISNEKINFESYAKKCQELNNNSEWNQLLALVTEIRENIELLHTIEYPTFLSFLFPIFYNILKQGAVQFVDNTEQKIRSTILDIFNKLPNNEYLRSNVLALLQLSMYLLEVDNEENGLICLRIIIDLHRNYRNSLEGEVQSFLNIVLKLYTDLPQVVEKVFYQPQSAAAATSSTTSPSQPGTTATTTIQPPTTPPTASTINPQTPLALQPCNIKGIESFKVLTECPIIVILLFQLYNTYMNTNVPKFKQNIMDTLSIQIPNNVSSLHHQQYVDFVAAQVKTLYLLAYILKSNKIDQTEKFPKAVIQLLQNCPPHSLAIRKELLVTLRHILSSDFKINFLPFLDTLLEEKVLLGTSKTSYESLRSMAYGSMADFIHNVRSHLTLAQVSKVVSIYSRHLHDSSNPLSIQTISVKLIISLMDSVLRRSDPPDVKCRPIIYKMIDSFINKFSSIKRTIPKLLADDQKEKEQKDKEQKEGKLLSDSSSVPPPTTVTSSIQQQQQISDGAIVDPIKDTKVLFKTMVSSLRTIFWGLSHVCKANNAQVAAAQTAPNTTASPTSPNAAQRFALTPLEESLLFIKLFKSATKCFPLYADISSTTPQEEKEIIEHLSSSFVILDNRTFQEVISYVLPFLYNKALEYPSLLLVAQYFLSPNVVIPSNSSNRIFLEILTPFLFEKFKNLTPADRPDICLIRLTKLLFGTVHSNSILAMQPGTTTQPMDTSTVQQLLSSIILIILKLITESRQIDSIQYLLLLKSIFRSCTRPDQSKEITLLIPVILETLNDLLHSSCYPQPALQLIIELCLTIPVQIVTLLPTLYLLVKPLMMALSSNSSDLLITTFKILELIVDNATGDFLLFTFRENKTEFLSCIYRHIKPTPYFFGPHAIRILGKMADIDPKSNVFKLELPSPTTTTTTDENTGDFSISLDKSITTIKNILLYNNDDSYLQKNAFALLKYYINLYLLNEKDQSQQIDFTKYQETLLSELEESLKNVNNDKTISTVNSNIIVEFNSNKDNEMVNQLSLASLSISQMNNDQKQQQPIDFSNIKIFKTKDEYLNEIKNFKDLIYCLFLSISNDTLKNQFDSLAFLNNFIYHFVLYLSLSSNSEKTLTINEIEPKVFLQALIDVISISSYNIVNNEAIQQQPQSPSSASISTITPSLLSTSKFTSDHINSILDIIFKCSNEIYSTLNSNSNKESNENSSEKMEIESTVNQDEKDDELISPIYKYLIESFIQSCYDKDYSIKGAGLIGIRYILNNVKISWINRYQHLLVKAILFVTEDLSYSGYQPYVDYASDLITSLLKICVPTLTAPEKMEQEESNETTTTTTTTTTTSSSSSLPPSEQLTQPLESPPTASATTTASTTTALNQSTNISPIPEKPLKPHCTLNHLNSKDRARLNLILECLISNIVSPSMHTRQIAQRLLLLVADDITKIPIHLLIGDVKDCITKLLPKTSLKTFTISFQTGLIEGLNFCLTQKPTLLEINSDSVRVLQECLNVAGDENSTNVQTIKANSARNIALINKLRVSGVELVATCMLVPEFLTYECTDFKNRIIRMFFKAVTARNKDIASAAKKGLSNSISHQRIHRELLQSCLRPVLANLTDPRHLSVPFLQGLSRLLELLSNFFNAALGEKLFEYLKKFDDLGKLSYAVNKYKDSDDVKICASIIDIFHLLLTAAKLLESTIQLTIKLEQGLCKEVTSPFREPLVRFLAKYPTKTIEIFMASPQYNIVFRLILKQKELSKPILEEMANTYSTWLESNLKSSNPDTRYHIISIVNIIRKSLPNWLPENRKVLDILIEYWRILSHLLQNTANPADITNQTLKETKILVKCFIQYCRAHKEETDLYFYMLSVLSVKSYMDFNFLRDFYQNELIVQSSIEQKKKIITTFLIFFKDHTIPSDNKVQAIQNLINPILTAYFTMEPSQRAIEDIVFLQLTKQTLEPDIKMNDELLLIELLQMESILFKNMAGALGECRKELIKFAWSHLKNEDIIVKQYASILTCGFIEAYETPPKIILQIFVSFLRSYQPETKQLVKQGLDLLLPTFKLRFPPCDPKNSAWIKWTKKIVVEESHTTAQLAHVIQLIVRKSQYFYHNRSQFIPHMVLLLPRIALGSNLTSENKKLALDIAETILVWERMRLSNLQKNQKSNINTSSSGIQTPQQQSFNQPPSTPFAEGVTTPSQNISTPNVSDSSMTQQNTPSDDDYKPPQSAIEHISLFLIRMSTAWPNISDKSTELLRQYLTLWPEVNIKFSVFEKPLNSPDPPVVSTALSMINLVAEFHINTFIPNNIVSLQHSLLPALNNDNPKISGHLCSLFKKILVAFPISKETIPSEISSFYKFISTQIEMILGSFEKNYNLSILSIIKIFKDEDESFIDPYIGLLIKVLVKLIKNYLNTDEASTGSTTSASGSTTAGTNTITTTSSGAIASGGTIQSKPPENASSTQNKKSNSEIIQSLSKTFEFLKVKTSKLNDEQKKTLIQSLLAIIEKSNDIDLLKDVVSVIDDLIKLSPSDTNTNSASISTDTTEPTATNPNTPFLSTKEKVNFLFKMSRLEQLNNQDLFLSYYNLVLNLYNDNNTSKQEISQLEPCFMMGLRCNDPKIRKSFFEILNNSISKDPYQRLNYIVSIHQWDTFGLSYWIRHAVDLLLAVLPSNKLVRLSNSCSNLPKVSLTKNLLEQQSNDNDNDNEFIKSLKLHYDWLNEISLSTSNEYSLFNDNIRELIFVDPFLTNDLWCSLFSSIWGQVLGKEEQFKLTKSLTVLLSKDYSRRIPLVNKPSYPTSYLLPVPVKASSQTTSNIVSNNPALQPINLVTLYQQQQSNSVIVPSLNEPNVIKTFIQSIDSCSPNSPKIPVELIAFLGESYNCWYSSIKLIEEHLICKQKVVSDSTDIHWDYLSYLYKGLNEKDALYGIYRKRYHCDETKLGLLLDQFYMYQSSQEVFLSAMNKYSLVGAKPTPKSENLLWEDSWLECAKRLNQWNFLYEYSKEKNLYELSAESAWKNSQWNLISNSIKRTTLQGDSSMKKIMNGYYLTHDKKFNEVDPLIVSANQMILDKWVSLPERSIRAHSPYLVEMQQVVELQESVHILKEIATVSTLPSTDPSVSSRAFLTSNYIKSIFGIWRERLPNKDEDIKIWYELLQWRQQLFNTIAPSTPAGAEQPSPPLPGSIEYASSKYMVLETAWSMNKYSHVVRKYNMIEVCLNSLGKMFDLSIELHDIFLNLKEQIKCYLQLPTHYGTGISIVNSTNLDYFNPLQKGEFLQLKGEFLNRLGNFDEANLSFATSVNIYENFAKSWISWAHFCDNQFTNHSVNTPNITSSSTPDIKSQWAESAISCYIQGIKCDPKYGSRYIPRIFWLLMLNGSGEVPQLPPPSQQPTPQQPPSQQPSQTSETSSTSTTTADSSQTTAQPPQKKMTSAQAVFSAFLNSWTILPQWVWINFVPQLITGAMNLGNFQGYGFLCWQMIGKVCYLYPNSTYYHFRKLVIEIKSNPSFTQKPTPATPSTAPTPTPAPTPAPTADNSTTEGSTTAQTTAQTTTATSTGTSTTSNPTPSQPTPIPPLKMADSLSGGLNQFHSCLINEIDIMLNIITTLSKNLPAIYQFNACLHKIITDSFNNEMITKDIKDMIKTLHNHFFIENIQYPNSEVFVEKLKVEFENQFKQYIGDNLMDTNEETINDLLKKLIDFNDRPIDPSLVIVKYSNGTSNYFSEGVQINIESISDQILDFKPNVLEVPGQSNPLRDPNTDFNVKVEKMSIYAKMIKHSNGLLCPRITLFGTNGKSYNYLIESTPVLTFEKIKAPSRSIERRSQLLGSINTMLMKNRETRRRGITFNSNPPIIPINQNISLIQCIGNENFKTLSDIWYDNSNQTNIFYPMLKYKEKLSNKTTTANINNDGDQMSVDDDENNSPGNSTILPFREMLKETGDDLFIKFIDKMFSNYQDQYEFKLHFATHFGLYSTLQYLFFSDIGKISPSEIYFNRWSGSVFYSNWELNLTDRKQNFDLLKDRPENQLQLLRLSPNIRNYLGPFIIEGSYLASLVGTCICISELKDQFVNLINLYIFDEYLCLHNVEPLTQTEQNKDRHIHYEFIERTTKTVNQMLENRVDSLTSTNQPDKTLFISPIVKKVNELIQNSLTSNISELNQISCPWL</sequence>
<feature type="compositionally biased region" description="Low complexity" evidence="3">
    <location>
        <begin position="222"/>
        <end position="250"/>
    </location>
</feature>
<dbReference type="PANTHER" id="PTHR24041:SF30">
    <property type="entry name" value="MUCIN-3A"/>
    <property type="match status" value="1"/>
</dbReference>
<dbReference type="InterPro" id="IPR016024">
    <property type="entry name" value="ARM-type_fold"/>
</dbReference>
<dbReference type="PROSITE" id="PS50290">
    <property type="entry name" value="PI3_4_KINASE_3"/>
    <property type="match status" value="1"/>
</dbReference>
<evidence type="ECO:0000313" key="7">
    <source>
        <dbReference type="Proteomes" id="UP000001064"/>
    </source>
</evidence>
<dbReference type="GeneID" id="10500595"/>
<feature type="compositionally biased region" description="Low complexity" evidence="3">
    <location>
        <begin position="38"/>
        <end position="50"/>
    </location>
</feature>
<dbReference type="InterPro" id="IPR003151">
    <property type="entry name" value="PIK-rel_kinase_FAT"/>
</dbReference>
<feature type="compositionally biased region" description="Low complexity" evidence="3">
    <location>
        <begin position="1366"/>
        <end position="1410"/>
    </location>
</feature>
<dbReference type="SUPFAM" id="SSF56112">
    <property type="entry name" value="Protein kinase-like (PK-like)"/>
    <property type="match status" value="1"/>
</dbReference>
<evidence type="ECO:0000313" key="6">
    <source>
        <dbReference type="EMBL" id="EGC36462.1"/>
    </source>
</evidence>
<feature type="compositionally biased region" description="Pro residues" evidence="3">
    <location>
        <begin position="3400"/>
        <end position="3416"/>
    </location>
</feature>
<evidence type="ECO:0000259" key="5">
    <source>
        <dbReference type="PROSITE" id="PS51189"/>
    </source>
</evidence>
<dbReference type="InterPro" id="IPR011009">
    <property type="entry name" value="Kinase-like_dom_sf"/>
</dbReference>
<dbReference type="InterPro" id="IPR052504">
    <property type="entry name" value="Mucin_signaling_protection"/>
</dbReference>